<evidence type="ECO:0000313" key="3">
    <source>
        <dbReference type="Proteomes" id="UP000233414"/>
    </source>
</evidence>
<protein>
    <recommendedName>
        <fullName evidence="1">GH15-like domain-containing protein</fullName>
    </recommendedName>
</protein>
<evidence type="ECO:0000259" key="1">
    <source>
        <dbReference type="Pfam" id="PF00723"/>
    </source>
</evidence>
<reference evidence="2 3" key="1">
    <citation type="journal article" date="2017" name="ISME J.">
        <title>Potential for microbial H2 and metal transformations associated with novel bacteria and archaea in deep terrestrial subsurface sediments.</title>
        <authorList>
            <person name="Hernsdorf A.W."/>
            <person name="Amano Y."/>
            <person name="Miyakawa K."/>
            <person name="Ise K."/>
            <person name="Suzuki Y."/>
            <person name="Anantharaman K."/>
            <person name="Probst A."/>
            <person name="Burstein D."/>
            <person name="Thomas B.C."/>
            <person name="Banfield J.F."/>
        </authorList>
    </citation>
    <scope>NUCLEOTIDE SEQUENCE [LARGE SCALE GENOMIC DNA]</scope>
    <source>
        <strain evidence="2">HGW-Kuenenbacteria-1</strain>
    </source>
</reference>
<dbReference type="EMBL" id="PGYQ01000018">
    <property type="protein sequence ID" value="PKL72077.1"/>
    <property type="molecule type" value="Genomic_DNA"/>
</dbReference>
<evidence type="ECO:0000313" key="2">
    <source>
        <dbReference type="EMBL" id="PKL72077.1"/>
    </source>
</evidence>
<dbReference type="Proteomes" id="UP000233414">
    <property type="component" value="Unassembled WGS sequence"/>
</dbReference>
<dbReference type="InterPro" id="IPR011613">
    <property type="entry name" value="GH15-like"/>
</dbReference>
<dbReference type="SUPFAM" id="SSF48208">
    <property type="entry name" value="Six-hairpin glycosidases"/>
    <property type="match status" value="1"/>
</dbReference>
<dbReference type="InterPro" id="IPR012341">
    <property type="entry name" value="6hp_glycosidase-like_sf"/>
</dbReference>
<dbReference type="GO" id="GO:0004553">
    <property type="term" value="F:hydrolase activity, hydrolyzing O-glycosyl compounds"/>
    <property type="evidence" value="ECO:0007669"/>
    <property type="project" value="TreeGrafter"/>
</dbReference>
<comment type="caution">
    <text evidence="2">The sequence shown here is derived from an EMBL/GenBank/DDBJ whole genome shotgun (WGS) entry which is preliminary data.</text>
</comment>
<feature type="domain" description="GH15-like" evidence="1">
    <location>
        <begin position="23"/>
        <end position="295"/>
    </location>
</feature>
<dbReference type="AlphaFoldDB" id="A0A2N1UMU7"/>
<dbReference type="PANTHER" id="PTHR31616">
    <property type="entry name" value="TREHALASE"/>
    <property type="match status" value="1"/>
</dbReference>
<dbReference type="GO" id="GO:0005975">
    <property type="term" value="P:carbohydrate metabolic process"/>
    <property type="evidence" value="ECO:0007669"/>
    <property type="project" value="InterPro"/>
</dbReference>
<dbReference type="Gene3D" id="1.50.10.10">
    <property type="match status" value="1"/>
</dbReference>
<name>A0A2N1UMU7_9BACT</name>
<sequence>MHRKVEKLIRLSRKVIRHASLENGAIVAANTDMPYYSREAANYRWIWPRDAAYICVAADILKIPIQEPFFQWLYNRPQNFKKYKCLYANYATNGRFGSMGGAFQPDQAGTILWAIHHHYKNNFKKALKFKDLIERLADGVCSNWGGKFFIPNTVDLWEENKRQTSTKIENNHTYSLAACAKGLLLADEIIPTQIWRETATQMLFEIKEAYDQRNKYFLRNNGKINDLNIDASMMGLVWPFEIYSANDPKIINTIKRIEKKIVVNYGVHRFEFDYFDCEGSAQEGGGAWPLLNFWMSIYWGLKGDKEKSEKYYNWVLDRIGKFKNYLPEQIFSDFRVGVYPLVWSHAMFIIASKYLGYLDKDKK</sequence>
<proteinExistence type="predicted"/>
<accession>A0A2N1UMU7</accession>
<gene>
    <name evidence="2" type="ORF">CVV26_03095</name>
</gene>
<dbReference type="Pfam" id="PF00723">
    <property type="entry name" value="Glyco_hydro_15"/>
    <property type="match status" value="1"/>
</dbReference>
<organism evidence="2 3">
    <name type="scientific">Candidatus Kuenenbacteria bacterium HGW-Kuenenbacteria-1</name>
    <dbReference type="NCBI Taxonomy" id="2013812"/>
    <lineage>
        <taxon>Bacteria</taxon>
        <taxon>Candidatus Kueneniibacteriota</taxon>
    </lineage>
</organism>
<dbReference type="PANTHER" id="PTHR31616:SF0">
    <property type="entry name" value="GLUCAN 1,4-ALPHA-GLUCOSIDASE"/>
    <property type="match status" value="1"/>
</dbReference>
<dbReference type="InterPro" id="IPR008928">
    <property type="entry name" value="6-hairpin_glycosidase_sf"/>
</dbReference>